<evidence type="ECO:0000313" key="13">
    <source>
        <dbReference type="Proteomes" id="UP000049685"/>
    </source>
</evidence>
<reference evidence="12 13" key="2">
    <citation type="submission" date="2015-01" db="EMBL/GenBank/DDBJ databases">
        <authorList>
            <person name="Aslett A.Martin."/>
            <person name="De Silva Nishadi"/>
        </authorList>
    </citation>
    <scope>NUCLEOTIDE SEQUENCE [LARGE SCALE GENOMIC DNA]</scope>
    <source>
        <strain evidence="10 12">R28058</strain>
        <strain evidence="13">UMC4404</strain>
    </source>
</reference>
<comment type="subunit">
    <text evidence="7">Part of the 50S ribosomal subunit; part of the 5S rRNA/L5/L18/L25 subcomplex. Contacts the 5S and 23S rRNAs.</text>
</comment>
<dbReference type="Proteomes" id="UP000032811">
    <property type="component" value="Chromosome 1"/>
</dbReference>
<reference evidence="8 11" key="1">
    <citation type="submission" date="2014-11" db="EMBL/GenBank/DDBJ databases">
        <authorList>
            <person name="Aslett M.A."/>
            <person name="De Silva N."/>
        </authorList>
    </citation>
    <scope>NUCLEOTIDE SEQUENCE [LARGE SCALE GENOMIC DNA]</scope>
    <source>
        <strain evidence="8 11">ATCC9714</strain>
        <strain evidence="9">UMC4404</strain>
    </source>
</reference>
<dbReference type="SUPFAM" id="SSF53137">
    <property type="entry name" value="Translational machinery components"/>
    <property type="match status" value="1"/>
</dbReference>
<evidence type="ECO:0000313" key="11">
    <source>
        <dbReference type="Proteomes" id="UP000032811"/>
    </source>
</evidence>
<dbReference type="RefSeq" id="WP_021122022.1">
    <property type="nucleotide sequence ID" value="NZ_BDJI01000002.1"/>
</dbReference>
<dbReference type="eggNOG" id="COG0256">
    <property type="taxonomic scope" value="Bacteria"/>
</dbReference>
<proteinExistence type="inferred from homology"/>
<dbReference type="FunFam" id="3.30.420.100:FF:000001">
    <property type="entry name" value="50S ribosomal protein L18"/>
    <property type="match status" value="1"/>
</dbReference>
<dbReference type="PANTHER" id="PTHR12899:SF3">
    <property type="entry name" value="LARGE RIBOSOMAL SUBUNIT PROTEIN UL18M"/>
    <property type="match status" value="1"/>
</dbReference>
<dbReference type="InterPro" id="IPR057268">
    <property type="entry name" value="Ribosomal_L18"/>
</dbReference>
<dbReference type="GO" id="GO:0003735">
    <property type="term" value="F:structural constituent of ribosome"/>
    <property type="evidence" value="ECO:0007669"/>
    <property type="project" value="InterPro"/>
</dbReference>
<evidence type="ECO:0000256" key="7">
    <source>
        <dbReference type="HAMAP-Rule" id="MF_01337"/>
    </source>
</evidence>
<evidence type="ECO:0000313" key="12">
    <source>
        <dbReference type="Proteomes" id="UP000049127"/>
    </source>
</evidence>
<dbReference type="CDD" id="cd00432">
    <property type="entry name" value="Ribosomal_L18_L5e"/>
    <property type="match status" value="1"/>
</dbReference>
<dbReference type="HAMAP" id="MF_01337_B">
    <property type="entry name" value="Ribosomal_uL18_B"/>
    <property type="match status" value="1"/>
</dbReference>
<dbReference type="PANTHER" id="PTHR12899">
    <property type="entry name" value="39S RIBOSOMAL PROTEIN L18, MITOCHONDRIAL"/>
    <property type="match status" value="1"/>
</dbReference>
<name>A0A0A1SD32_PARSO</name>
<dbReference type="PATRIC" id="fig|1505.7.peg.3241"/>
<organism evidence="10 12">
    <name type="scientific">Paraclostridium sordellii</name>
    <name type="common">Clostridium sordellii</name>
    <dbReference type="NCBI Taxonomy" id="1505"/>
    <lineage>
        <taxon>Bacteria</taxon>
        <taxon>Bacillati</taxon>
        <taxon>Bacillota</taxon>
        <taxon>Clostridia</taxon>
        <taxon>Peptostreptococcales</taxon>
        <taxon>Peptostreptococcaceae</taxon>
        <taxon>Paraclostridium</taxon>
    </lineage>
</organism>
<dbReference type="NCBIfam" id="TIGR00060">
    <property type="entry name" value="L18_bact"/>
    <property type="match status" value="1"/>
</dbReference>
<keyword evidence="4 7" id="KW-0689">Ribosomal protein</keyword>
<protein>
    <recommendedName>
        <fullName evidence="6 7">Large ribosomal subunit protein uL18</fullName>
    </recommendedName>
</protein>
<keyword evidence="5 7" id="KW-0687">Ribonucleoprotein</keyword>
<evidence type="ECO:0000256" key="3">
    <source>
        <dbReference type="ARBA" id="ARBA00022884"/>
    </source>
</evidence>
<evidence type="ECO:0000256" key="1">
    <source>
        <dbReference type="ARBA" id="ARBA00007116"/>
    </source>
</evidence>
<accession>A0A0A1SD32</accession>
<keyword evidence="2 7" id="KW-0699">rRNA-binding</keyword>
<evidence type="ECO:0000256" key="5">
    <source>
        <dbReference type="ARBA" id="ARBA00023274"/>
    </source>
</evidence>
<dbReference type="Pfam" id="PF00861">
    <property type="entry name" value="Ribosomal_L18p"/>
    <property type="match status" value="1"/>
</dbReference>
<keyword evidence="3 7" id="KW-0694">RNA-binding</keyword>
<dbReference type="GO" id="GO:0022625">
    <property type="term" value="C:cytosolic large ribosomal subunit"/>
    <property type="evidence" value="ECO:0007669"/>
    <property type="project" value="TreeGrafter"/>
</dbReference>
<dbReference type="AlphaFoldDB" id="A0A0A1SD32"/>
<evidence type="ECO:0000313" key="9">
    <source>
        <dbReference type="EMBL" id="CEN31466.1"/>
    </source>
</evidence>
<dbReference type="GO" id="GO:0008097">
    <property type="term" value="F:5S rRNA binding"/>
    <property type="evidence" value="ECO:0007669"/>
    <property type="project" value="TreeGrafter"/>
</dbReference>
<dbReference type="GeneID" id="97535938"/>
<evidence type="ECO:0000313" key="8">
    <source>
        <dbReference type="EMBL" id="CEJ72170.1"/>
    </source>
</evidence>
<dbReference type="GO" id="GO:0006412">
    <property type="term" value="P:translation"/>
    <property type="evidence" value="ECO:0007669"/>
    <property type="project" value="UniProtKB-UniRule"/>
</dbReference>
<dbReference type="Gene3D" id="3.30.420.100">
    <property type="match status" value="1"/>
</dbReference>
<evidence type="ECO:0000313" key="10">
    <source>
        <dbReference type="EMBL" id="CEP41177.1"/>
    </source>
</evidence>
<evidence type="ECO:0000256" key="4">
    <source>
        <dbReference type="ARBA" id="ARBA00022980"/>
    </source>
</evidence>
<dbReference type="EMBL" id="CDNY01000006">
    <property type="protein sequence ID" value="CEN31466.1"/>
    <property type="molecule type" value="Genomic_DNA"/>
</dbReference>
<dbReference type="Proteomes" id="UP000049127">
    <property type="component" value="Unassembled WGS sequence"/>
</dbReference>
<dbReference type="InterPro" id="IPR004389">
    <property type="entry name" value="Ribosomal_uL18_bac-type"/>
</dbReference>
<sequence length="122" mass="13683">MFKKANKNANRLQRHKRVRRKITGTTQRPRLCVFRSSNNIYAQIIDDTNRVTVVSASSLEAEIKGAVNHCGNKEAARKVGELIAKRAVEKGITEVVFDRGGYLYHGRVQELAEGAREAGLKF</sequence>
<dbReference type="EMBL" id="CEKZ01000004">
    <property type="protein sequence ID" value="CEP41177.1"/>
    <property type="molecule type" value="Genomic_DNA"/>
</dbReference>
<dbReference type="InterPro" id="IPR005484">
    <property type="entry name" value="Ribosomal_uL18_bac/plant/anim"/>
</dbReference>
<evidence type="ECO:0000256" key="2">
    <source>
        <dbReference type="ARBA" id="ARBA00022730"/>
    </source>
</evidence>
<comment type="function">
    <text evidence="7">This is one of the proteins that bind and probably mediate the attachment of the 5S RNA into the large ribosomal subunit, where it forms part of the central protuberance.</text>
</comment>
<dbReference type="Proteomes" id="UP000049685">
    <property type="component" value="Unassembled WGS sequence"/>
</dbReference>
<dbReference type="EMBL" id="LN679998">
    <property type="protein sequence ID" value="CEJ72170.1"/>
    <property type="molecule type" value="Genomic_DNA"/>
</dbReference>
<dbReference type="KEGG" id="psor:RSJ16_00860"/>
<evidence type="ECO:0000256" key="6">
    <source>
        <dbReference type="ARBA" id="ARBA00035197"/>
    </source>
</evidence>
<keyword evidence="11" id="KW-1185">Reference proteome</keyword>
<gene>
    <name evidence="7 10" type="primary">rplR</name>
    <name evidence="8" type="ORF">ATCC9714_00581</name>
    <name evidence="10" type="ORF">R28058_34511</name>
    <name evidence="9" type="ORF">UMC4404_33661</name>
</gene>
<comment type="similarity">
    <text evidence="1 7">Belongs to the universal ribosomal protein uL18 family.</text>
</comment>
<dbReference type="OrthoDB" id="9810939at2"/>